<feature type="transmembrane region" description="Helical" evidence="2">
    <location>
        <begin position="20"/>
        <end position="43"/>
    </location>
</feature>
<accession>A0A319B2H4</accession>
<keyword evidence="2" id="KW-1133">Transmembrane helix</keyword>
<dbReference type="GeneID" id="37205923"/>
<protein>
    <submittedName>
        <fullName evidence="3">Uncharacterized protein</fullName>
    </submittedName>
</protein>
<keyword evidence="4" id="KW-1185">Reference proteome</keyword>
<feature type="region of interest" description="Disordered" evidence="1">
    <location>
        <begin position="59"/>
        <end position="83"/>
    </location>
</feature>
<organism evidence="3 4">
    <name type="scientific">Aspergillus vadensis (strain CBS 113365 / IMI 142717 / IBT 24658)</name>
    <dbReference type="NCBI Taxonomy" id="1448311"/>
    <lineage>
        <taxon>Eukaryota</taxon>
        <taxon>Fungi</taxon>
        <taxon>Dikarya</taxon>
        <taxon>Ascomycota</taxon>
        <taxon>Pezizomycotina</taxon>
        <taxon>Eurotiomycetes</taxon>
        <taxon>Eurotiomycetidae</taxon>
        <taxon>Eurotiales</taxon>
        <taxon>Aspergillaceae</taxon>
        <taxon>Aspergillus</taxon>
        <taxon>Aspergillus subgen. Circumdati</taxon>
    </lineage>
</organism>
<dbReference type="Proteomes" id="UP000248405">
    <property type="component" value="Unassembled WGS sequence"/>
</dbReference>
<keyword evidence="2" id="KW-0812">Transmembrane</keyword>
<feature type="compositionally biased region" description="Polar residues" evidence="1">
    <location>
        <begin position="72"/>
        <end position="83"/>
    </location>
</feature>
<reference evidence="3" key="1">
    <citation type="submission" date="2016-12" db="EMBL/GenBank/DDBJ databases">
        <title>The genomes of Aspergillus section Nigri reveals drivers in fungal speciation.</title>
        <authorList>
            <consortium name="DOE Joint Genome Institute"/>
            <person name="Vesth T.C."/>
            <person name="Nybo J."/>
            <person name="Theobald S."/>
            <person name="Brandl J."/>
            <person name="Frisvad J.C."/>
            <person name="Nielsen K.F."/>
            <person name="Lyhne E.K."/>
            <person name="Kogle M.E."/>
            <person name="Kuo A."/>
            <person name="Riley R."/>
            <person name="Clum A."/>
            <person name="Nolan M."/>
            <person name="Lipzen A."/>
            <person name="Salamov A."/>
            <person name="Henrissat B."/>
            <person name="Wiebenga A."/>
            <person name="De Vries R.P."/>
            <person name="Grigoriev I.V."/>
            <person name="Mortensen U.H."/>
            <person name="Andersen M.R."/>
            <person name="Baker S.E."/>
        </authorList>
    </citation>
    <scope>NUCLEOTIDE SEQUENCE [LARGE SCALE GENOMIC DNA]</scope>
    <source>
        <strain evidence="3">CBS 113365</strain>
    </source>
</reference>
<evidence type="ECO:0000313" key="3">
    <source>
        <dbReference type="EMBL" id="PYH66445.1"/>
    </source>
</evidence>
<evidence type="ECO:0000256" key="1">
    <source>
        <dbReference type="SAM" id="MobiDB-lite"/>
    </source>
</evidence>
<keyword evidence="2" id="KW-0472">Membrane</keyword>
<dbReference type="RefSeq" id="XP_025560239.1">
    <property type="nucleotide sequence ID" value="XM_025701331.1"/>
</dbReference>
<sequence>MPLSLYCGAIATEVKTLGHILLIIGLIVIVLLGLHWVLMRFYLCSTGPRKADRLLHFPPTQYDQSSRKHEQQTSSTVELSSKH</sequence>
<dbReference type="AlphaFoldDB" id="A0A319B2H4"/>
<evidence type="ECO:0000256" key="2">
    <source>
        <dbReference type="SAM" id="Phobius"/>
    </source>
</evidence>
<proteinExistence type="predicted"/>
<gene>
    <name evidence="3" type="ORF">BO88DRAFT_119157</name>
</gene>
<evidence type="ECO:0000313" key="4">
    <source>
        <dbReference type="Proteomes" id="UP000248405"/>
    </source>
</evidence>
<name>A0A319B2H4_ASPVC</name>
<dbReference type="EMBL" id="KZ821634">
    <property type="protein sequence ID" value="PYH66445.1"/>
    <property type="molecule type" value="Genomic_DNA"/>
</dbReference>